<dbReference type="AlphaFoldDB" id="A0A2M9G3S2"/>
<evidence type="ECO:0000256" key="1">
    <source>
        <dbReference type="ARBA" id="ARBA00006484"/>
    </source>
</evidence>
<evidence type="ECO:0000313" key="2">
    <source>
        <dbReference type="EMBL" id="PJK30348.1"/>
    </source>
</evidence>
<dbReference type="OrthoDB" id="9793325at2"/>
<dbReference type="FunFam" id="3.40.50.720:FF:000084">
    <property type="entry name" value="Short-chain dehydrogenase reductase"/>
    <property type="match status" value="1"/>
</dbReference>
<reference evidence="2 3" key="1">
    <citation type="submission" date="2017-11" db="EMBL/GenBank/DDBJ databases">
        <title>Draft genome sequence of Rhizobiales bacterium SY3-13.</title>
        <authorList>
            <person name="Sun C."/>
        </authorList>
    </citation>
    <scope>NUCLEOTIDE SEQUENCE [LARGE SCALE GENOMIC DNA]</scope>
    <source>
        <strain evidence="2 3">SY3-13</strain>
    </source>
</reference>
<comment type="caution">
    <text evidence="2">The sequence shown here is derived from an EMBL/GenBank/DDBJ whole genome shotgun (WGS) entry which is preliminary data.</text>
</comment>
<dbReference type="SUPFAM" id="SSF51735">
    <property type="entry name" value="NAD(P)-binding Rossmann-fold domains"/>
    <property type="match status" value="1"/>
</dbReference>
<gene>
    <name evidence="2" type="ORF">CVT23_07530</name>
</gene>
<protein>
    <submittedName>
        <fullName evidence="2">Short-chain dehydrogenase</fullName>
    </submittedName>
</protein>
<name>A0A2M9G3S2_9PROT</name>
<keyword evidence="3" id="KW-1185">Reference proteome</keyword>
<dbReference type="EMBL" id="PHIG01000029">
    <property type="protein sequence ID" value="PJK30348.1"/>
    <property type="molecule type" value="Genomic_DNA"/>
</dbReference>
<sequence>MDLGLEDKVAIITGGSDGLGRATAHRMAAEGAKVVICARRGDYLQTVARELADDTGGTVLGVQADVCRAADCEKLIEAAREAFGGVDILVNNAGASAAAGFMDVTDEGWQADFDLKIMGAVRMCRGVIPMMRQRGGGAIVNATIGWGKAPGSAKLPTSLSRAAGINLTKSLANEYAADNIRVNTVCIGLIKSAQWTRRADGDAELAALYDRMSGQVPLGRMGEAEEYGDLVAFLCSKRGAYITGTAINLDGGMCPVV</sequence>
<dbReference type="InterPro" id="IPR050259">
    <property type="entry name" value="SDR"/>
</dbReference>
<dbReference type="PANTHER" id="PTHR42879:SF6">
    <property type="entry name" value="NADPH-DEPENDENT REDUCTASE BACG"/>
    <property type="match status" value="1"/>
</dbReference>
<dbReference type="Proteomes" id="UP000229498">
    <property type="component" value="Unassembled WGS sequence"/>
</dbReference>
<comment type="similarity">
    <text evidence="1">Belongs to the short-chain dehydrogenases/reductases (SDR) family.</text>
</comment>
<dbReference type="PANTHER" id="PTHR42879">
    <property type="entry name" value="3-OXOACYL-(ACYL-CARRIER-PROTEIN) REDUCTASE"/>
    <property type="match status" value="1"/>
</dbReference>
<dbReference type="PRINTS" id="PR00081">
    <property type="entry name" value="GDHRDH"/>
</dbReference>
<accession>A0A2M9G3S2</accession>
<dbReference type="Pfam" id="PF13561">
    <property type="entry name" value="adh_short_C2"/>
    <property type="match status" value="1"/>
</dbReference>
<dbReference type="Gene3D" id="3.40.50.720">
    <property type="entry name" value="NAD(P)-binding Rossmann-like Domain"/>
    <property type="match status" value="1"/>
</dbReference>
<proteinExistence type="inferred from homology"/>
<dbReference type="PRINTS" id="PR00080">
    <property type="entry name" value="SDRFAMILY"/>
</dbReference>
<organism evidence="2 3">
    <name type="scientific">Minwuia thermotolerans</name>
    <dbReference type="NCBI Taxonomy" id="2056226"/>
    <lineage>
        <taxon>Bacteria</taxon>
        <taxon>Pseudomonadati</taxon>
        <taxon>Pseudomonadota</taxon>
        <taxon>Alphaproteobacteria</taxon>
        <taxon>Minwuiales</taxon>
        <taxon>Minwuiaceae</taxon>
        <taxon>Minwuia</taxon>
    </lineage>
</organism>
<dbReference type="InterPro" id="IPR002347">
    <property type="entry name" value="SDR_fam"/>
</dbReference>
<evidence type="ECO:0000313" key="3">
    <source>
        <dbReference type="Proteomes" id="UP000229498"/>
    </source>
</evidence>
<dbReference type="InterPro" id="IPR036291">
    <property type="entry name" value="NAD(P)-bd_dom_sf"/>
</dbReference>